<gene>
    <name evidence="1" type="ORF">DI595_04265</name>
</gene>
<dbReference type="GO" id="GO:0050308">
    <property type="term" value="F:sugar-phosphatase activity"/>
    <property type="evidence" value="ECO:0007669"/>
    <property type="project" value="TreeGrafter"/>
</dbReference>
<dbReference type="InterPro" id="IPR036412">
    <property type="entry name" value="HAD-like_sf"/>
</dbReference>
<proteinExistence type="predicted"/>
<dbReference type="InterPro" id="IPR023214">
    <property type="entry name" value="HAD_sf"/>
</dbReference>
<dbReference type="SUPFAM" id="SSF56784">
    <property type="entry name" value="HAD-like"/>
    <property type="match status" value="1"/>
</dbReference>
<dbReference type="AlphaFoldDB" id="A0A2W5FCZ9"/>
<dbReference type="Gene3D" id="3.40.50.1000">
    <property type="entry name" value="HAD superfamily/HAD-like"/>
    <property type="match status" value="1"/>
</dbReference>
<dbReference type="InterPro" id="IPR006439">
    <property type="entry name" value="HAD-SF_hydro_IA"/>
</dbReference>
<dbReference type="Gene3D" id="1.10.150.240">
    <property type="entry name" value="Putative phosphatase, domain 2"/>
    <property type="match status" value="1"/>
</dbReference>
<dbReference type="InterPro" id="IPR051806">
    <property type="entry name" value="HAD-like_SPP"/>
</dbReference>
<dbReference type="SFLD" id="SFLDS00003">
    <property type="entry name" value="Haloacid_Dehalogenase"/>
    <property type="match status" value="1"/>
</dbReference>
<evidence type="ECO:0000313" key="1">
    <source>
        <dbReference type="EMBL" id="PZP53248.1"/>
    </source>
</evidence>
<sequence length="220" mass="23330">MLSFRSIQSQSFDAFLFDMDGTILDPSAASERVWGGWARENGIPTPPYHGRRVEDTMADLTGFGIDPEKGASEITQRELDDLAGVVAIPGAAEFLKMLPPRKWTVVTSAPKQLALRRIAAAGLPLPDAIVAAEDVTRGKPQPDPFLAGARLLSIDPARCLVFEDADAGIHAAEAAGASVLVITHTNSSTLQGRASVADYLGLRVEHKDSSMTIVAQPSAA</sequence>
<dbReference type="PANTHER" id="PTHR43481">
    <property type="entry name" value="FRUCTOSE-1-PHOSPHATE PHOSPHATASE"/>
    <property type="match status" value="1"/>
</dbReference>
<organism evidence="1 2">
    <name type="scientific">Agrobacterium fabrum</name>
    <dbReference type="NCBI Taxonomy" id="1176649"/>
    <lineage>
        <taxon>Bacteria</taxon>
        <taxon>Pseudomonadati</taxon>
        <taxon>Pseudomonadota</taxon>
        <taxon>Alphaproteobacteria</taxon>
        <taxon>Hyphomicrobiales</taxon>
        <taxon>Rhizobiaceae</taxon>
        <taxon>Rhizobium/Agrobacterium group</taxon>
        <taxon>Agrobacterium</taxon>
        <taxon>Agrobacterium tumefaciens complex</taxon>
    </lineage>
</organism>
<accession>A0A2W5FCZ9</accession>
<dbReference type="PANTHER" id="PTHR43481:SF4">
    <property type="entry name" value="GLYCEROL-1-PHOSPHATE PHOSPHOHYDROLASE 1-RELATED"/>
    <property type="match status" value="1"/>
</dbReference>
<dbReference type="Pfam" id="PF00702">
    <property type="entry name" value="Hydrolase"/>
    <property type="match status" value="1"/>
</dbReference>
<dbReference type="SFLD" id="SFLDG01129">
    <property type="entry name" value="C1.5:_HAD__Beta-PGM__Phosphata"/>
    <property type="match status" value="1"/>
</dbReference>
<protein>
    <submittedName>
        <fullName evidence="1">Glycerol-3-phosphatase</fullName>
    </submittedName>
</protein>
<dbReference type="EMBL" id="QFOL01000023">
    <property type="protein sequence ID" value="PZP53248.1"/>
    <property type="molecule type" value="Genomic_DNA"/>
</dbReference>
<dbReference type="NCBIfam" id="TIGR01509">
    <property type="entry name" value="HAD-SF-IA-v3"/>
    <property type="match status" value="1"/>
</dbReference>
<name>A0A2W5FCZ9_9HYPH</name>
<reference evidence="1 2" key="1">
    <citation type="submission" date="2017-08" db="EMBL/GenBank/DDBJ databases">
        <title>Infants hospitalized years apart are colonized by the same room-sourced microbial strains.</title>
        <authorList>
            <person name="Brooks B."/>
            <person name="Olm M.R."/>
            <person name="Firek B.A."/>
            <person name="Baker R."/>
            <person name="Thomas B.C."/>
            <person name="Morowitz M.J."/>
            <person name="Banfield J.F."/>
        </authorList>
    </citation>
    <scope>NUCLEOTIDE SEQUENCE [LARGE SCALE GENOMIC DNA]</scope>
    <source>
        <strain evidence="1">S2_009_000_R2_73</strain>
    </source>
</reference>
<dbReference type="InterPro" id="IPR023198">
    <property type="entry name" value="PGP-like_dom2"/>
</dbReference>
<evidence type="ECO:0000313" key="2">
    <source>
        <dbReference type="Proteomes" id="UP000249769"/>
    </source>
</evidence>
<dbReference type="Proteomes" id="UP000249769">
    <property type="component" value="Unassembled WGS sequence"/>
</dbReference>
<comment type="caution">
    <text evidence="1">The sequence shown here is derived from an EMBL/GenBank/DDBJ whole genome shotgun (WGS) entry which is preliminary data.</text>
</comment>